<organism evidence="8 9">
    <name type="scientific">Clostridium thermosuccinogenes</name>
    <dbReference type="NCBI Taxonomy" id="84032"/>
    <lineage>
        <taxon>Bacteria</taxon>
        <taxon>Bacillati</taxon>
        <taxon>Bacillota</taxon>
        <taxon>Clostridia</taxon>
        <taxon>Eubacteriales</taxon>
        <taxon>Clostridiaceae</taxon>
        <taxon>Clostridium</taxon>
    </lineage>
</organism>
<name>A0A2K2FI27_9CLOT</name>
<dbReference type="Pfam" id="PF13416">
    <property type="entry name" value="SBP_bac_8"/>
    <property type="match status" value="1"/>
</dbReference>
<evidence type="ECO:0000256" key="1">
    <source>
        <dbReference type="ARBA" id="ARBA00022475"/>
    </source>
</evidence>
<evidence type="ECO:0000256" key="5">
    <source>
        <dbReference type="ARBA" id="ARBA00023288"/>
    </source>
</evidence>
<dbReference type="SUPFAM" id="SSF53850">
    <property type="entry name" value="Periplasmic binding protein-like II"/>
    <property type="match status" value="1"/>
</dbReference>
<dbReference type="InterPro" id="IPR050490">
    <property type="entry name" value="Bact_solute-bd_prot1"/>
</dbReference>
<dbReference type="Proteomes" id="UP000236151">
    <property type="component" value="Unassembled WGS sequence"/>
</dbReference>
<proteinExistence type="predicted"/>
<dbReference type="KEGG" id="cthd:CDO33_03645"/>
<dbReference type="InterPro" id="IPR006059">
    <property type="entry name" value="SBP"/>
</dbReference>
<sequence length="550" mass="63053">MIKGNTLSSVCPTWNTGRWRYLNKTCRVKSNSPCLLLLYKRIREEKKMRKKFLLFFLAIVMILSIMTGCGGSNDVVPEDSSGQSESTTKDSGDTKVSEDDNKEDKNDARYEISGTVKLAIEDGKFPIIEPVVEKFKELYKNINVEVDRYTVGTAEYLTANASTGTMPDVVLDDAGQLTYYASQGWLYPLDEFIAGDPDIQYVPENILKNYTFGGKLYALPYRANFETIFLNLDLLDQLNLDHPELDWTPEDYAELLKAATTNEYSGTEILWGMDESFAGSMSKNYGKYAYDFDTQTYMLTDTWVKGVNLMREMREYPGLEAWTLRNSGVNGDTNDYIKKFGEGNTDDLHMAFKMGKILSDPRGTWDVAWLRDLKFEWELWPFPQGEQGHLPMHIDHNFMISSCKDPQAAFEFIRFFSYSPEGNIARLDQYEDENRDDEITKDLFYIPVTNHPDVSEKFKALPNVTEGIAYMYDNIKNSFRSDLSKIIPNYDQVNNEYLSPRGNEVRDGIADAASVAAELQDVASKAQQAYWKEFEDILKKVQEEFDSKHK</sequence>
<feature type="compositionally biased region" description="Basic and acidic residues" evidence="6">
    <location>
        <begin position="87"/>
        <end position="107"/>
    </location>
</feature>
<feature type="transmembrane region" description="Helical" evidence="7">
    <location>
        <begin position="52"/>
        <end position="73"/>
    </location>
</feature>
<keyword evidence="9" id="KW-1185">Reference proteome</keyword>
<keyword evidence="3 7" id="KW-0472">Membrane</keyword>
<gene>
    <name evidence="8" type="ORF">CDQ84_06000</name>
</gene>
<evidence type="ECO:0008006" key="10">
    <source>
        <dbReference type="Google" id="ProtNLM"/>
    </source>
</evidence>
<feature type="region of interest" description="Disordered" evidence="6">
    <location>
        <begin position="74"/>
        <end position="107"/>
    </location>
</feature>
<evidence type="ECO:0000256" key="4">
    <source>
        <dbReference type="ARBA" id="ARBA00023139"/>
    </source>
</evidence>
<evidence type="ECO:0000256" key="3">
    <source>
        <dbReference type="ARBA" id="ARBA00023136"/>
    </source>
</evidence>
<reference evidence="8 9" key="1">
    <citation type="submission" date="2017-06" db="EMBL/GenBank/DDBJ databases">
        <title>Investigating the central metabolism of Clostridium thermosuccinogenes.</title>
        <authorList>
            <person name="Koendjbiharie J.G."/>
            <person name="van Kranenburg R."/>
        </authorList>
    </citation>
    <scope>NUCLEOTIDE SEQUENCE [LARGE SCALE GENOMIC DNA]</scope>
    <source>
        <strain evidence="8 9">DSM 5806</strain>
    </source>
</reference>
<evidence type="ECO:0000256" key="2">
    <source>
        <dbReference type="ARBA" id="ARBA00022729"/>
    </source>
</evidence>
<evidence type="ECO:0000256" key="7">
    <source>
        <dbReference type="SAM" id="Phobius"/>
    </source>
</evidence>
<keyword evidence="5" id="KW-0449">Lipoprotein</keyword>
<keyword evidence="7" id="KW-0812">Transmembrane</keyword>
<dbReference type="PANTHER" id="PTHR43649:SF33">
    <property type="entry name" value="POLYGALACTURONAN_RHAMNOGALACTURONAN-BINDING PROTEIN YTCQ"/>
    <property type="match status" value="1"/>
</dbReference>
<keyword evidence="7" id="KW-1133">Transmembrane helix</keyword>
<accession>A0A2K2FI27</accession>
<dbReference type="Gene3D" id="3.40.190.10">
    <property type="entry name" value="Periplasmic binding protein-like II"/>
    <property type="match status" value="1"/>
</dbReference>
<evidence type="ECO:0000313" key="9">
    <source>
        <dbReference type="Proteomes" id="UP000236151"/>
    </source>
</evidence>
<comment type="caution">
    <text evidence="8">The sequence shown here is derived from an EMBL/GenBank/DDBJ whole genome shotgun (WGS) entry which is preliminary data.</text>
</comment>
<evidence type="ECO:0000256" key="6">
    <source>
        <dbReference type="SAM" id="MobiDB-lite"/>
    </source>
</evidence>
<keyword evidence="4" id="KW-0564">Palmitate</keyword>
<keyword evidence="1" id="KW-1003">Cell membrane</keyword>
<dbReference type="PANTHER" id="PTHR43649">
    <property type="entry name" value="ARABINOSE-BINDING PROTEIN-RELATED"/>
    <property type="match status" value="1"/>
</dbReference>
<keyword evidence="2" id="KW-0732">Signal</keyword>
<evidence type="ECO:0000313" key="8">
    <source>
        <dbReference type="EMBL" id="PNU00499.1"/>
    </source>
</evidence>
<dbReference type="AlphaFoldDB" id="A0A2K2FI27"/>
<dbReference type="EMBL" id="NIOJ01000010">
    <property type="protein sequence ID" value="PNU00499.1"/>
    <property type="molecule type" value="Genomic_DNA"/>
</dbReference>
<protein>
    <recommendedName>
        <fullName evidence="10">Sugar ABC transporter substrate-binding protein</fullName>
    </recommendedName>
</protein>